<protein>
    <submittedName>
        <fullName evidence="1">Putative lipocalin-3 1</fullName>
    </submittedName>
</protein>
<organism evidence="1">
    <name type="scientific">Amblyomma triste</name>
    <name type="common">Neotropical tick</name>
    <dbReference type="NCBI Taxonomy" id="251400"/>
    <lineage>
        <taxon>Eukaryota</taxon>
        <taxon>Metazoa</taxon>
        <taxon>Ecdysozoa</taxon>
        <taxon>Arthropoda</taxon>
        <taxon>Chelicerata</taxon>
        <taxon>Arachnida</taxon>
        <taxon>Acari</taxon>
        <taxon>Parasitiformes</taxon>
        <taxon>Ixodida</taxon>
        <taxon>Ixodoidea</taxon>
        <taxon>Ixodidae</taxon>
        <taxon>Amblyomminae</taxon>
        <taxon>Amblyomma</taxon>
    </lineage>
</organism>
<dbReference type="AlphaFoldDB" id="A0A023GA95"/>
<reference evidence="1" key="1">
    <citation type="submission" date="2014-03" db="EMBL/GenBank/DDBJ databases">
        <title>The sialotranscriptome of Amblyomma triste, Amblyomma parvum and Amblyomma cajennense ticks, uncovered by 454-based RNA-seq.</title>
        <authorList>
            <person name="Garcia G.R."/>
            <person name="Gardinassi L.G."/>
            <person name="Ribeiro J.M."/>
            <person name="Anatriello E."/>
            <person name="Ferreira B.R."/>
            <person name="Moreira H.N."/>
            <person name="Mafra C."/>
            <person name="Olegario M.M."/>
            <person name="Szabo P.J."/>
            <person name="Miranda-Santos I.K."/>
            <person name="Maruyama S.R."/>
        </authorList>
    </citation>
    <scope>NUCLEOTIDE SEQUENCE</scope>
    <source>
        <strain evidence="1">Mato Grasso do Sul</strain>
        <tissue evidence="1">Salivary glands</tissue>
    </source>
</reference>
<name>A0A023GA95_AMBTT</name>
<dbReference type="EMBL" id="GBBM01005823">
    <property type="protein sequence ID" value="JAC29595.1"/>
    <property type="molecule type" value="mRNA"/>
</dbReference>
<proteinExistence type="evidence at transcript level"/>
<evidence type="ECO:0000313" key="1">
    <source>
        <dbReference type="EMBL" id="JAC29595.1"/>
    </source>
</evidence>
<sequence>MNSSHRIWTYYTNQTIHHLCKNDLVTNITNEYVFFNRSYCSDAFKKHTDRMEGMFNEELKAVMYVGPLGGGATTNETLLFFSATLSCGVFYVRKFQDHHHWYELRFKDSAGTGNPDTECVQYFEGITSTFSLLYNSTCKEIFPPRVSIQRK</sequence>
<accession>A0A023GA95</accession>